<proteinExistence type="predicted"/>
<dbReference type="Pfam" id="PF09983">
    <property type="entry name" value="JetD_C"/>
    <property type="match status" value="1"/>
</dbReference>
<sequence>MKSPGELAARLARQWENPAVRELRLLRPDQWPVSLQIGAPVSSSILTDLNSVRDHVAAWRSVRIGEVRWEEKRYRGVSDLVTVPILWQLHRPSEWVAAASDRAIQLQFRHLESVVAECDERFHALLVRRLSWVLERSADEVASVGRLALALRPGAAGGRPLRALGHPGVDSKFIERHRSLLVAMLDVLHNGEVSSRGLEAFLDASSSDDHWLMLADLSGALLPFAQCRVPARSLMTAPLPADHILIVENEQCLHALPRAPGTIAILGAGLNLKWMQASWLSDRHVAYWGDVDTWGLSMLATARQYQPRLTALLMTEELFDSLAERYAVVEPTTMPFQSDMQLSQDEALLYQTLLASGRGRLEQEFIPPDRVERAVLDWVGKNSVDRLQ</sequence>
<dbReference type="Proteomes" id="UP001501337">
    <property type="component" value="Unassembled WGS sequence"/>
</dbReference>
<dbReference type="InterPro" id="IPR014544">
    <property type="entry name" value="UCP028408"/>
</dbReference>
<feature type="domain" description="Wadjet protein JetD C-terminal" evidence="1">
    <location>
        <begin position="208"/>
        <end position="374"/>
    </location>
</feature>
<dbReference type="EMBL" id="BAABBO010000018">
    <property type="protein sequence ID" value="GAA3975752.1"/>
    <property type="molecule type" value="Genomic_DNA"/>
</dbReference>
<evidence type="ECO:0000313" key="3">
    <source>
        <dbReference type="EMBL" id="GAA3975752.1"/>
    </source>
</evidence>
<reference evidence="4" key="1">
    <citation type="journal article" date="2019" name="Int. J. Syst. Evol. Microbiol.">
        <title>The Global Catalogue of Microorganisms (GCM) 10K type strain sequencing project: providing services to taxonomists for standard genome sequencing and annotation.</title>
        <authorList>
            <consortium name="The Broad Institute Genomics Platform"/>
            <consortium name="The Broad Institute Genome Sequencing Center for Infectious Disease"/>
            <person name="Wu L."/>
            <person name="Ma J."/>
        </authorList>
    </citation>
    <scope>NUCLEOTIDE SEQUENCE [LARGE SCALE GENOMIC DNA]</scope>
    <source>
        <strain evidence="4">JCM 17555</strain>
    </source>
</reference>
<gene>
    <name evidence="3" type="ORF">GCM10022278_35800</name>
</gene>
<evidence type="ECO:0000259" key="2">
    <source>
        <dbReference type="Pfam" id="PF11795"/>
    </source>
</evidence>
<comment type="caution">
    <text evidence="3">The sequence shown here is derived from an EMBL/GenBank/DDBJ whole genome shotgun (WGS) entry which is preliminary data.</text>
</comment>
<feature type="domain" description="DUF3322" evidence="2">
    <location>
        <begin position="4"/>
        <end position="186"/>
    </location>
</feature>
<protein>
    <submittedName>
        <fullName evidence="3">DUF2220 family protein</fullName>
    </submittedName>
</protein>
<dbReference type="RefSeq" id="WP_344808954.1">
    <property type="nucleotide sequence ID" value="NZ_BAABBO010000018.1"/>
</dbReference>
<organism evidence="3 4">
    <name type="scientific">Allohahella marinimesophila</name>
    <dbReference type="NCBI Taxonomy" id="1054972"/>
    <lineage>
        <taxon>Bacteria</taxon>
        <taxon>Pseudomonadati</taxon>
        <taxon>Pseudomonadota</taxon>
        <taxon>Gammaproteobacteria</taxon>
        <taxon>Oceanospirillales</taxon>
        <taxon>Hahellaceae</taxon>
        <taxon>Allohahella</taxon>
    </lineage>
</organism>
<evidence type="ECO:0000259" key="1">
    <source>
        <dbReference type="Pfam" id="PF09983"/>
    </source>
</evidence>
<dbReference type="InterPro" id="IPR024537">
    <property type="entry name" value="DUF3322"/>
</dbReference>
<dbReference type="Pfam" id="PF11795">
    <property type="entry name" value="DUF3322"/>
    <property type="match status" value="1"/>
</dbReference>
<dbReference type="InterPro" id="IPR024534">
    <property type="entry name" value="JetD_C"/>
</dbReference>
<accession>A0ABP7Q3T4</accession>
<name>A0ABP7Q3T4_9GAMM</name>
<keyword evidence="4" id="KW-1185">Reference proteome</keyword>
<evidence type="ECO:0000313" key="4">
    <source>
        <dbReference type="Proteomes" id="UP001501337"/>
    </source>
</evidence>
<dbReference type="PIRSF" id="PIRSF028408">
    <property type="entry name" value="UCP028408"/>
    <property type="match status" value="1"/>
</dbReference>